<dbReference type="Proteomes" id="UP001157006">
    <property type="component" value="Chromosome 4"/>
</dbReference>
<dbReference type="Gene3D" id="3.30.565.10">
    <property type="entry name" value="Histidine kinase-like ATPase, C-terminal domain"/>
    <property type="match status" value="1"/>
</dbReference>
<name>A0AAV1ACN7_VICFA</name>
<accession>A0AAV1ACN7</accession>
<dbReference type="PANTHER" id="PTHR32387">
    <property type="entry name" value="WU:FJ29H11"/>
    <property type="match status" value="1"/>
</dbReference>
<dbReference type="InterPro" id="IPR058210">
    <property type="entry name" value="SACS/Nov_dom"/>
</dbReference>
<proteinExistence type="predicted"/>
<sequence length="1711" mass="194791">MTAQKKHIEQIRREKYSIGGNANPLTKDLHQAVMNLSNELYTRDVHFLMELIQNAEDNHYSEGVNPTLEFIITSKDITATGAPATLLIFNNENGFSRQNIESICSVGQSTKKGNRNRGYIGEKGIGFKSVFLVTAQPYIFSNGYQIRFNEKPCPNCKIGYIVPEWVDEKPTLSDIKQVYCADKDSLPATTIILPLKPDKIDPVREQLSSIHPEVILFLSKIKHLSVKEDNENPKKNTVTAVSISSKVNFVTRKNMNAESYTLNLSAGENRSNEKECSYFMWKQKFPVKLENVVERRMDVEECVVTLAFPQQERVHKGKKTRKVKVLPGVYAFLPTQMVTNLPFIIQADFVLASSRETIVLGNKWNQGILEYVPSAFVNAFKTLVTGLDEYPVSSLPDMFRFLPINSTPFEDFNHVIEKIKEKLAEEKIVPIETFTDKTHFYKPSEVSRLLPSFWSILTMAQKEGVYLRDLFSHEGMKILSSSFDKGMYDTILQFLGLKLVKFDWYANCIQSSNLLDGLSEKLYVQLLLFVAKNKTKRCNIDNIPLIKYVASDGFPYFFTIEECKQQGAGSKRVVLAADLSQTSWLIDWNKALGCSANHFFMPESTQQAISKLSLKKSDLYSKKTLLDWLEKEVEIHTHNVYNFAKVLSSFVEKNSKLSIPYAHFLYHSLSKGYLSSQEVDDLCSSMPLVDRQGRRTKTRQGVLLPANVSKWANLMVSNPWKNENYVELGKGYLNASSYAGQTTDSWGLIEFLKTHAGASDIPYLSPPNAGFSAADTPLTKDNAFLLLDWIRDLKHKGVQLPEKFLECIKEGNWLKVSGSRYISPSKSFLIGSSLGNFLQNKSVLITIPLIDESFYGERIYEYKPELETIGVMFNCEEACGFIGKELMSFAASFSLSRNDIFVMLKFIKYHRESLLPLDKYLDSIRKESWLKTSCGLRSPVGSVLNDSGWQVASQISDIPLIDDAYFGEEIYNYKEELKLLGVIVELSGNYQVVVEHLKSPSNLTVLTAETVHLMMECIRHVNAPARIKLLKSLQGMSCLKTNMGFKTPGECFLSDPVWGCILEVFYCLPVIDHTFYGEKIFSYKHELRQIGVVVDFVYAIKKFACIFEDKASDTSFNQQHVMSFLTCCRQLKGTEYSFPSDFSIIIHKMKWLQTNDGGFRCPKKCILYGPEWESISSITSLPFIDAGLQEYKEELKSIDVVTELKDGLEFVAECLNFPSDPSTISPESVFSLLECIQLLMQDSKFTIEGDFRKRLSENWLKTHVGYRPPEKCLFFDSKWSSVLNLTDGPFIDENFYGPKIASFEKELNAIGVINEVEKGCSLLASHIESLSDHDTIVKIYKYLDIHNWKAEEKEARKIWILDGNKGGKWVDSKECIVHDPAKLFGSKFYVLEDIYDDSSILIFFCFSMDVKNKPSVEDYVELWNDWGRSIEQLPYDACCKFWTSISKHLSTNQEKKLAKSLMKLPTTSGNDEIFLVDKEDAFIPDNIHIKKLFEREKVFVWYPQYNTTQLSKSELSDIYRKMGVRNISESLRKEESSSVNDGGELNYVDPNSIFNLKGLVKLVLGFLACAASLKMEPKTRHEAVQRLINSSFHEAKEPINVSYSLSLSSGDTITKKANKRARWESQNCKFIIHKMEAVPGEALKCATSFSEAVSEGILRENQDHVPALFELISLGFVLKFKNEEIDFLMDSKNLHLDPEDEEFLSSAFPYD</sequence>
<dbReference type="Pfam" id="PF25794">
    <property type="entry name" value="SACS"/>
    <property type="match status" value="1"/>
</dbReference>
<organism evidence="2 3">
    <name type="scientific">Vicia faba</name>
    <name type="common">Broad bean</name>
    <name type="synonym">Faba vulgaris</name>
    <dbReference type="NCBI Taxonomy" id="3906"/>
    <lineage>
        <taxon>Eukaryota</taxon>
        <taxon>Viridiplantae</taxon>
        <taxon>Streptophyta</taxon>
        <taxon>Embryophyta</taxon>
        <taxon>Tracheophyta</taxon>
        <taxon>Spermatophyta</taxon>
        <taxon>Magnoliopsida</taxon>
        <taxon>eudicotyledons</taxon>
        <taxon>Gunneridae</taxon>
        <taxon>Pentapetalae</taxon>
        <taxon>rosids</taxon>
        <taxon>fabids</taxon>
        <taxon>Fabales</taxon>
        <taxon>Fabaceae</taxon>
        <taxon>Papilionoideae</taxon>
        <taxon>50 kb inversion clade</taxon>
        <taxon>NPAAA clade</taxon>
        <taxon>Hologalegina</taxon>
        <taxon>IRL clade</taxon>
        <taxon>Fabeae</taxon>
        <taxon>Vicia</taxon>
    </lineage>
</organism>
<evidence type="ECO:0000259" key="1">
    <source>
        <dbReference type="Pfam" id="PF25794"/>
    </source>
</evidence>
<dbReference type="InterPro" id="IPR052957">
    <property type="entry name" value="Auxin_embryo_med"/>
</dbReference>
<dbReference type="InterPro" id="IPR036890">
    <property type="entry name" value="HATPase_C_sf"/>
</dbReference>
<protein>
    <recommendedName>
        <fullName evidence="1">Sacsin/Nov domain-containing protein</fullName>
    </recommendedName>
</protein>
<dbReference type="SUPFAM" id="SSF55874">
    <property type="entry name" value="ATPase domain of HSP90 chaperone/DNA topoisomerase II/histidine kinase"/>
    <property type="match status" value="1"/>
</dbReference>
<gene>
    <name evidence="2" type="ORF">VFH_IV075720</name>
</gene>
<dbReference type="NCBIfam" id="NF047352">
    <property type="entry name" value="P_loop_sacsin"/>
    <property type="match status" value="1"/>
</dbReference>
<dbReference type="EMBL" id="OX451739">
    <property type="protein sequence ID" value="CAI8608260.1"/>
    <property type="molecule type" value="Genomic_DNA"/>
</dbReference>
<evidence type="ECO:0000313" key="2">
    <source>
        <dbReference type="EMBL" id="CAI8608260.1"/>
    </source>
</evidence>
<reference evidence="2 3" key="1">
    <citation type="submission" date="2023-01" db="EMBL/GenBank/DDBJ databases">
        <authorList>
            <person name="Kreplak J."/>
        </authorList>
    </citation>
    <scope>NUCLEOTIDE SEQUENCE [LARGE SCALE GENOMIC DNA]</scope>
</reference>
<keyword evidence="3" id="KW-1185">Reference proteome</keyword>
<evidence type="ECO:0000313" key="3">
    <source>
        <dbReference type="Proteomes" id="UP001157006"/>
    </source>
</evidence>
<dbReference type="PANTHER" id="PTHR32387:SF3">
    <property type="entry name" value="ATP_DNA BINDING PROTEIN"/>
    <property type="match status" value="1"/>
</dbReference>
<feature type="domain" description="Sacsin/Nov" evidence="1">
    <location>
        <begin position="41"/>
        <end position="143"/>
    </location>
</feature>